<name>B0E4K7_LACBS</name>
<dbReference type="EMBL" id="DS547434">
    <property type="protein sequence ID" value="EDQ98224.1"/>
    <property type="molecule type" value="Genomic_DNA"/>
</dbReference>
<dbReference type="RefSeq" id="XP_001891125.1">
    <property type="nucleotide sequence ID" value="XM_001891090.1"/>
</dbReference>
<organism evidence="2">
    <name type="scientific">Laccaria bicolor (strain S238N-H82 / ATCC MYA-4686)</name>
    <name type="common">Bicoloured deceiver</name>
    <name type="synonym">Laccaria laccata var. bicolor</name>
    <dbReference type="NCBI Taxonomy" id="486041"/>
    <lineage>
        <taxon>Eukaryota</taxon>
        <taxon>Fungi</taxon>
        <taxon>Dikarya</taxon>
        <taxon>Basidiomycota</taxon>
        <taxon>Agaricomycotina</taxon>
        <taxon>Agaricomycetes</taxon>
        <taxon>Agaricomycetidae</taxon>
        <taxon>Agaricales</taxon>
        <taxon>Agaricineae</taxon>
        <taxon>Hydnangiaceae</taxon>
        <taxon>Laccaria</taxon>
    </lineage>
</organism>
<protein>
    <submittedName>
        <fullName evidence="1">Predicted protein</fullName>
    </submittedName>
</protein>
<keyword evidence="2" id="KW-1185">Reference proteome</keyword>
<sequence>MEIKFASMDPVRLMRTIEPSNSVSYVLPSAYSSTISDLSSEYSGSSVMDNEDVVMQDAEYAYAKCYPSYDVFSKQPLIDNGYIEHAVGDLMPYNPGLSPITATTFATLSLPDVHVD</sequence>
<dbReference type="OrthoDB" id="10471162at2759"/>
<evidence type="ECO:0000313" key="1">
    <source>
        <dbReference type="EMBL" id="EDQ98224.1"/>
    </source>
</evidence>
<dbReference type="Proteomes" id="UP000001194">
    <property type="component" value="Unassembled WGS sequence"/>
</dbReference>
<dbReference type="InParanoid" id="B0E4K7"/>
<proteinExistence type="predicted"/>
<dbReference type="KEGG" id="lbc:LACBIDRAFT_336161"/>
<evidence type="ECO:0000313" key="2">
    <source>
        <dbReference type="Proteomes" id="UP000001194"/>
    </source>
</evidence>
<reference evidence="1 2" key="1">
    <citation type="journal article" date="2008" name="Nature">
        <title>The genome of Laccaria bicolor provides insights into mycorrhizal symbiosis.</title>
        <authorList>
            <person name="Martin F."/>
            <person name="Aerts A."/>
            <person name="Ahren D."/>
            <person name="Brun A."/>
            <person name="Danchin E.G.J."/>
            <person name="Duchaussoy F."/>
            <person name="Gibon J."/>
            <person name="Kohler A."/>
            <person name="Lindquist E."/>
            <person name="Pereda V."/>
            <person name="Salamov A."/>
            <person name="Shapiro H.J."/>
            <person name="Wuyts J."/>
            <person name="Blaudez D."/>
            <person name="Buee M."/>
            <person name="Brokstein P."/>
            <person name="Canbaeck B."/>
            <person name="Cohen D."/>
            <person name="Courty P.E."/>
            <person name="Coutinho P.M."/>
            <person name="Delaruelle C."/>
            <person name="Detter J.C."/>
            <person name="Deveau A."/>
            <person name="DiFazio S."/>
            <person name="Duplessis S."/>
            <person name="Fraissinet-Tachet L."/>
            <person name="Lucic E."/>
            <person name="Frey-Klett P."/>
            <person name="Fourrey C."/>
            <person name="Feussner I."/>
            <person name="Gay G."/>
            <person name="Grimwood J."/>
            <person name="Hoegger P.J."/>
            <person name="Jain P."/>
            <person name="Kilaru S."/>
            <person name="Labbe J."/>
            <person name="Lin Y.C."/>
            <person name="Legue V."/>
            <person name="Le Tacon F."/>
            <person name="Marmeisse R."/>
            <person name="Melayah D."/>
            <person name="Montanini B."/>
            <person name="Muratet M."/>
            <person name="Nehls U."/>
            <person name="Niculita-Hirzel H."/>
            <person name="Oudot-Le Secq M.P."/>
            <person name="Peter M."/>
            <person name="Quesneville H."/>
            <person name="Rajashekar B."/>
            <person name="Reich M."/>
            <person name="Rouhier N."/>
            <person name="Schmutz J."/>
            <person name="Yin T."/>
            <person name="Chalot M."/>
            <person name="Henrissat B."/>
            <person name="Kuees U."/>
            <person name="Lucas S."/>
            <person name="Van de Peer Y."/>
            <person name="Podila G.K."/>
            <person name="Polle A."/>
            <person name="Pukkila P.J."/>
            <person name="Richardson P.M."/>
            <person name="Rouze P."/>
            <person name="Sanders I.R."/>
            <person name="Stajich J.E."/>
            <person name="Tunlid A."/>
            <person name="Tuskan G."/>
            <person name="Grigoriev I.V."/>
        </authorList>
    </citation>
    <scope>NUCLEOTIDE SEQUENCE [LARGE SCALE GENOMIC DNA]</scope>
    <source>
        <strain evidence="2">S238N-H82 / ATCC MYA-4686</strain>
    </source>
</reference>
<gene>
    <name evidence="1" type="ORF">LACBIDRAFT_336161</name>
</gene>
<dbReference type="GeneID" id="6086781"/>
<dbReference type="HOGENOM" id="CLU_2097303_0_0_1"/>
<accession>B0E4K7</accession>
<dbReference type="AlphaFoldDB" id="B0E4K7"/>